<evidence type="ECO:0008006" key="4">
    <source>
        <dbReference type="Google" id="ProtNLM"/>
    </source>
</evidence>
<evidence type="ECO:0000313" key="2">
    <source>
        <dbReference type="EMBL" id="GJE76253.1"/>
    </source>
</evidence>
<gene>
    <name evidence="2" type="ORF">BGCPKDLD_2845</name>
</gene>
<reference evidence="2" key="1">
    <citation type="journal article" date="2021" name="Front. Microbiol.">
        <title>Comprehensive Comparative Genomics and Phenotyping of Methylobacterium Species.</title>
        <authorList>
            <person name="Alessa O."/>
            <person name="Ogura Y."/>
            <person name="Fujitani Y."/>
            <person name="Takami H."/>
            <person name="Hayashi T."/>
            <person name="Sahin N."/>
            <person name="Tani A."/>
        </authorList>
    </citation>
    <scope>NUCLEOTIDE SEQUENCE</scope>
    <source>
        <strain evidence="2">DSM 14458</strain>
    </source>
</reference>
<proteinExistence type="predicted"/>
<comment type="caution">
    <text evidence="2">The sequence shown here is derived from an EMBL/GenBank/DDBJ whole genome shotgun (WGS) entry which is preliminary data.</text>
</comment>
<evidence type="ECO:0000256" key="1">
    <source>
        <dbReference type="SAM" id="MobiDB-lite"/>
    </source>
</evidence>
<dbReference type="EMBL" id="BPRE01000008">
    <property type="protein sequence ID" value="GJE76253.1"/>
    <property type="molecule type" value="Genomic_DNA"/>
</dbReference>
<accession>A0ABQ4UXY8</accession>
<name>A0ABQ4UXY8_9HYPH</name>
<sequence>MDTSEDTQAQRDPAYVEGRAAAERGEGADRNPHSAGSSEYRHWADGHASVTAPDAVADDLADFA</sequence>
<keyword evidence="3" id="KW-1185">Reference proteome</keyword>
<dbReference type="RefSeq" id="WP_137829632.1">
    <property type="nucleotide sequence ID" value="NZ_BPRE01000008.1"/>
</dbReference>
<feature type="region of interest" description="Disordered" evidence="1">
    <location>
        <begin position="1"/>
        <end position="46"/>
    </location>
</feature>
<reference evidence="2" key="2">
    <citation type="submission" date="2021-08" db="EMBL/GenBank/DDBJ databases">
        <authorList>
            <person name="Tani A."/>
            <person name="Ola A."/>
            <person name="Ogura Y."/>
            <person name="Katsura K."/>
            <person name="Hayashi T."/>
        </authorList>
    </citation>
    <scope>NUCLEOTIDE SEQUENCE</scope>
    <source>
        <strain evidence="2">DSM 14458</strain>
    </source>
</reference>
<evidence type="ECO:0000313" key="3">
    <source>
        <dbReference type="Proteomes" id="UP001055093"/>
    </source>
</evidence>
<dbReference type="Proteomes" id="UP001055093">
    <property type="component" value="Unassembled WGS sequence"/>
</dbReference>
<organism evidence="2 3">
    <name type="scientific">Methylorubrum suomiense</name>
    <dbReference type="NCBI Taxonomy" id="144191"/>
    <lineage>
        <taxon>Bacteria</taxon>
        <taxon>Pseudomonadati</taxon>
        <taxon>Pseudomonadota</taxon>
        <taxon>Alphaproteobacteria</taxon>
        <taxon>Hyphomicrobiales</taxon>
        <taxon>Methylobacteriaceae</taxon>
        <taxon>Methylorubrum</taxon>
    </lineage>
</organism>
<protein>
    <recommendedName>
        <fullName evidence="4">DUF1674 domain-containing protein</fullName>
    </recommendedName>
</protein>
<feature type="compositionally biased region" description="Basic and acidic residues" evidence="1">
    <location>
        <begin position="20"/>
        <end position="32"/>
    </location>
</feature>